<evidence type="ECO:0000313" key="6">
    <source>
        <dbReference type="EMBL" id="GIL95709.1"/>
    </source>
</evidence>
<sequence>NSTAWQNLFDQSVIIFTATWATGRGNRDATMCACMTKEALLEICKQNQLYRTPSLNDKLYLNFKGFSQIACLEDYVNLKALFLEGNVLESLEGLPPLKELKCLYVQQNCIYKISNLQAVENLDTLNISNNQLTHLDGLSCCKNLRTLIATHNHLATLESVEHLAECKSLQTLDLQNNQLSDPAILDVLKQICDLRCLYLKGNPVVSNIRNYRKVIITSIPTLTYLDDRPVFDNERKIAEAWLEGGLEAERAMRNKLKEEEDNRNRKNHEFMMQMRAQGWRERRERLGLPEGETDPAYDELSDGEYEFEEEPQELIDARQRLAAYTGRPGEEEPEELSRQRQQLASDSKVIMEGQWCRTAEDDGCAYLESVKAAQAELNRSAIVLTQPKGSGPGTPRIDDACQSEVEYGSRVVTAAASCERNGATAVDLDELD</sequence>
<dbReference type="InterPro" id="IPR001611">
    <property type="entry name" value="Leu-rich_rpt"/>
</dbReference>
<organism evidence="6 7">
    <name type="scientific">Volvox reticuliferus</name>
    <dbReference type="NCBI Taxonomy" id="1737510"/>
    <lineage>
        <taxon>Eukaryota</taxon>
        <taxon>Viridiplantae</taxon>
        <taxon>Chlorophyta</taxon>
        <taxon>core chlorophytes</taxon>
        <taxon>Chlorophyceae</taxon>
        <taxon>CS clade</taxon>
        <taxon>Chlamydomonadales</taxon>
        <taxon>Volvocaceae</taxon>
        <taxon>Volvox</taxon>
    </lineage>
</organism>
<evidence type="ECO:0000256" key="5">
    <source>
        <dbReference type="ARBA" id="ARBA00023273"/>
    </source>
</evidence>
<reference evidence="6" key="1">
    <citation type="journal article" date="2021" name="Proc. Natl. Acad. Sci. U.S.A.">
        <title>Three genomes in the algal genus Volvox reveal the fate of a haploid sex-determining region after a transition to homothallism.</title>
        <authorList>
            <person name="Yamamoto K."/>
            <person name="Hamaji T."/>
            <person name="Kawai-Toyooka H."/>
            <person name="Matsuzaki R."/>
            <person name="Takahashi F."/>
            <person name="Nishimura Y."/>
            <person name="Kawachi M."/>
            <person name="Noguchi H."/>
            <person name="Minakuchi Y."/>
            <person name="Umen J.G."/>
            <person name="Toyoda A."/>
            <person name="Nozaki H."/>
        </authorList>
    </citation>
    <scope>NUCLEOTIDE SEQUENCE</scope>
    <source>
        <strain evidence="6">NIES-3785</strain>
    </source>
</reference>
<dbReference type="PROSITE" id="PS51450">
    <property type="entry name" value="LRR"/>
    <property type="match status" value="4"/>
</dbReference>
<gene>
    <name evidence="6" type="ORF">Vretimale_1679</name>
</gene>
<dbReference type="EMBL" id="BNCQ01000002">
    <property type="protein sequence ID" value="GIL95709.1"/>
    <property type="molecule type" value="Genomic_DNA"/>
</dbReference>
<feature type="non-terminal residue" evidence="6">
    <location>
        <position position="432"/>
    </location>
</feature>
<dbReference type="AlphaFoldDB" id="A0A8J4D9S1"/>
<evidence type="ECO:0000256" key="4">
    <source>
        <dbReference type="ARBA" id="ARBA00023069"/>
    </source>
</evidence>
<evidence type="ECO:0000256" key="1">
    <source>
        <dbReference type="ARBA" id="ARBA00004430"/>
    </source>
</evidence>
<comment type="subcellular location">
    <subcellularLocation>
        <location evidence="1">Cytoplasm</location>
        <location evidence="1">Cytoskeleton</location>
        <location evidence="1">Cilium axoneme</location>
    </subcellularLocation>
</comment>
<keyword evidence="4" id="KW-0969">Cilium</keyword>
<accession>A0A8J4D9S1</accession>
<proteinExistence type="predicted"/>
<dbReference type="PANTHER" id="PTHR45973">
    <property type="entry name" value="PROTEIN PHOSPHATASE 1 REGULATORY SUBUNIT SDS22-RELATED"/>
    <property type="match status" value="1"/>
</dbReference>
<dbReference type="PANTHER" id="PTHR45973:SF9">
    <property type="entry name" value="LEUCINE-RICH REPEAT-CONTAINING PROTEIN 46"/>
    <property type="match status" value="1"/>
</dbReference>
<evidence type="ECO:0000256" key="3">
    <source>
        <dbReference type="ARBA" id="ARBA00022737"/>
    </source>
</evidence>
<dbReference type="InterPro" id="IPR032675">
    <property type="entry name" value="LRR_dom_sf"/>
</dbReference>
<dbReference type="Proteomes" id="UP000722791">
    <property type="component" value="Unassembled WGS sequence"/>
</dbReference>
<name>A0A8J4D9S1_9CHLO</name>
<dbReference type="InterPro" id="IPR050576">
    <property type="entry name" value="Cilia_flagella_integrity"/>
</dbReference>
<dbReference type="SMART" id="SM00365">
    <property type="entry name" value="LRR_SD22"/>
    <property type="match status" value="5"/>
</dbReference>
<keyword evidence="2" id="KW-0433">Leucine-rich repeat</keyword>
<dbReference type="Pfam" id="PF14580">
    <property type="entry name" value="LRR_9"/>
    <property type="match status" value="1"/>
</dbReference>
<keyword evidence="5" id="KW-0966">Cell projection</keyword>
<keyword evidence="3" id="KW-0677">Repeat</keyword>
<protein>
    <recommendedName>
        <fullName evidence="8">Dynein assembly factor 1, axonemal homolog</fullName>
    </recommendedName>
</protein>
<dbReference type="GO" id="GO:0005930">
    <property type="term" value="C:axoneme"/>
    <property type="evidence" value="ECO:0007669"/>
    <property type="project" value="UniProtKB-SubCell"/>
</dbReference>
<evidence type="ECO:0000313" key="7">
    <source>
        <dbReference type="Proteomes" id="UP000722791"/>
    </source>
</evidence>
<dbReference type="SUPFAM" id="SSF52075">
    <property type="entry name" value="Outer arm dynein light chain 1"/>
    <property type="match status" value="1"/>
</dbReference>
<comment type="caution">
    <text evidence="6">The sequence shown here is derived from an EMBL/GenBank/DDBJ whole genome shotgun (WGS) entry which is preliminary data.</text>
</comment>
<evidence type="ECO:0008006" key="8">
    <source>
        <dbReference type="Google" id="ProtNLM"/>
    </source>
</evidence>
<evidence type="ECO:0000256" key="2">
    <source>
        <dbReference type="ARBA" id="ARBA00022614"/>
    </source>
</evidence>
<dbReference type="Gene3D" id="3.80.10.10">
    <property type="entry name" value="Ribonuclease Inhibitor"/>
    <property type="match status" value="2"/>
</dbReference>